<dbReference type="Gene3D" id="3.90.1580.10">
    <property type="entry name" value="paralog of FGE (formylglycine-generating enzyme)"/>
    <property type="match status" value="1"/>
</dbReference>
<dbReference type="GO" id="GO:0046872">
    <property type="term" value="F:metal ion binding"/>
    <property type="evidence" value="ECO:0007669"/>
    <property type="project" value="UniProtKB-KW"/>
</dbReference>
<dbReference type="SUPFAM" id="SSF56436">
    <property type="entry name" value="C-type lectin-like"/>
    <property type="match status" value="1"/>
</dbReference>
<dbReference type="PANTHER" id="PTHR23150:SF19">
    <property type="entry name" value="FORMYLGLYCINE-GENERATING ENZYME"/>
    <property type="match status" value="1"/>
</dbReference>
<dbReference type="InterPro" id="IPR042095">
    <property type="entry name" value="SUMF_sf"/>
</dbReference>
<keyword evidence="4" id="KW-0479">Metal-binding</keyword>
<evidence type="ECO:0000256" key="4">
    <source>
        <dbReference type="ARBA" id="ARBA00022723"/>
    </source>
</evidence>
<dbReference type="RefSeq" id="WP_142532522.1">
    <property type="nucleotide sequence ID" value="NZ_FXTB01000002.1"/>
</dbReference>
<dbReference type="Pfam" id="PF03781">
    <property type="entry name" value="FGE-sulfatase"/>
    <property type="match status" value="1"/>
</dbReference>
<proteinExistence type="predicted"/>
<keyword evidence="10" id="KW-1185">Reference proteome</keyword>
<evidence type="ECO:0000256" key="1">
    <source>
        <dbReference type="ARBA" id="ARBA00004196"/>
    </source>
</evidence>
<dbReference type="EMBL" id="FXTB01000002">
    <property type="protein sequence ID" value="SMO52230.1"/>
    <property type="molecule type" value="Genomic_DNA"/>
</dbReference>
<keyword evidence="6" id="KW-0408">Iron</keyword>
<dbReference type="InterPro" id="IPR038266">
    <property type="entry name" value="NapC/NirT_cytc_sf"/>
</dbReference>
<evidence type="ECO:0000256" key="5">
    <source>
        <dbReference type="ARBA" id="ARBA00022982"/>
    </source>
</evidence>
<dbReference type="InterPro" id="IPR051043">
    <property type="entry name" value="Sulfatase_Mod_Factor_Kinase"/>
</dbReference>
<dbReference type="GO" id="GO:0030313">
    <property type="term" value="C:cell envelope"/>
    <property type="evidence" value="ECO:0007669"/>
    <property type="project" value="UniProtKB-SubCell"/>
</dbReference>
<feature type="domain" description="NapC/NirT cytochrome c N-terminal" evidence="7">
    <location>
        <begin position="5"/>
        <end position="173"/>
    </location>
</feature>
<comment type="subcellular location">
    <subcellularLocation>
        <location evidence="1">Cell envelope</location>
    </subcellularLocation>
</comment>
<keyword evidence="3" id="KW-0349">Heme</keyword>
<dbReference type="InterPro" id="IPR016187">
    <property type="entry name" value="CTDL_fold"/>
</dbReference>
<keyword evidence="2" id="KW-0813">Transport</keyword>
<organism evidence="9 10">
    <name type="scientific">Saccharicrinis carchari</name>
    <dbReference type="NCBI Taxonomy" id="1168039"/>
    <lineage>
        <taxon>Bacteria</taxon>
        <taxon>Pseudomonadati</taxon>
        <taxon>Bacteroidota</taxon>
        <taxon>Bacteroidia</taxon>
        <taxon>Marinilabiliales</taxon>
        <taxon>Marinilabiliaceae</taxon>
        <taxon>Saccharicrinis</taxon>
    </lineage>
</organism>
<evidence type="ECO:0000259" key="8">
    <source>
        <dbReference type="Pfam" id="PF03781"/>
    </source>
</evidence>
<evidence type="ECO:0000256" key="6">
    <source>
        <dbReference type="ARBA" id="ARBA00023004"/>
    </source>
</evidence>
<name>A0A521C0H6_SACCC</name>
<dbReference type="InterPro" id="IPR005126">
    <property type="entry name" value="NapC/NirT_cyt_c_N"/>
</dbReference>
<sequence length="482" mass="54527">MKKSAYPFVLFFVISFGLAIALVVGLQKVDKATSSDQYCISCHVHSHADNSWLQSSHHDNKSGVVVHCVECHLPPKDGAHYWTEKAKAGYRDLYSFYFKDTANINWEQKRDPTYAKQHTFEASCTQCHQNLFPLQLSKKGDEAHLHYLNNHKSNNPNQLHCINCHIDVGHGTPGSHAANIDFLKSQSVSTQFEHSTAIHGFYSFQEHIPGTAVAFDMIAIPGRERKDADQYDLNEWSGIEPFFMGKIEVTWDAYKAFLSDTESEGRTDTKVNNADKVDAITGATPPFGDPSQGWGMGQRPAITMTWHAANVYCQWLSEKTGKKYRLPTATEWYHACNANSDEDFFWGENINDYTKKGIFEKLFKATSDTINQYVIWSGNSKGKTALPGTVKPNNFGLLNMLGNVKEFCSDTIIINTDGGTSTEHRIMGGSFKSNLPELLLTHTDYTRHDQWMVTDPQIPKSIWWYSDCNDVGFRVVCEWDEE</sequence>
<dbReference type="GO" id="GO:0120147">
    <property type="term" value="F:formylglycine-generating oxidase activity"/>
    <property type="evidence" value="ECO:0007669"/>
    <property type="project" value="TreeGrafter"/>
</dbReference>
<keyword evidence="5" id="KW-0249">Electron transport</keyword>
<dbReference type="AlphaFoldDB" id="A0A521C0H6"/>
<evidence type="ECO:0000256" key="2">
    <source>
        <dbReference type="ARBA" id="ARBA00022448"/>
    </source>
</evidence>
<reference evidence="9 10" key="1">
    <citation type="submission" date="2017-05" db="EMBL/GenBank/DDBJ databases">
        <authorList>
            <person name="Varghese N."/>
            <person name="Submissions S."/>
        </authorList>
    </citation>
    <scope>NUCLEOTIDE SEQUENCE [LARGE SCALE GENOMIC DNA]</scope>
    <source>
        <strain evidence="9 10">DSM 27040</strain>
    </source>
</reference>
<evidence type="ECO:0000259" key="7">
    <source>
        <dbReference type="Pfam" id="PF03264"/>
    </source>
</evidence>
<dbReference type="OrthoDB" id="9768004at2"/>
<dbReference type="Pfam" id="PF03264">
    <property type="entry name" value="Cytochrom_NNT"/>
    <property type="match status" value="1"/>
</dbReference>
<evidence type="ECO:0000313" key="9">
    <source>
        <dbReference type="EMBL" id="SMO52230.1"/>
    </source>
</evidence>
<evidence type="ECO:0000256" key="3">
    <source>
        <dbReference type="ARBA" id="ARBA00022617"/>
    </source>
</evidence>
<gene>
    <name evidence="9" type="ORF">SAMN06265379_102216</name>
</gene>
<dbReference type="SUPFAM" id="SSF48695">
    <property type="entry name" value="Multiheme cytochromes"/>
    <property type="match status" value="1"/>
</dbReference>
<dbReference type="Gene3D" id="1.10.3820.10">
    <property type="entry name" value="Di-heme elbow motif domain"/>
    <property type="match status" value="1"/>
</dbReference>
<feature type="domain" description="Sulfatase-modifying factor enzyme-like" evidence="8">
    <location>
        <begin position="232"/>
        <end position="412"/>
    </location>
</feature>
<evidence type="ECO:0000313" key="10">
    <source>
        <dbReference type="Proteomes" id="UP000319040"/>
    </source>
</evidence>
<accession>A0A521C0H6</accession>
<protein>
    <submittedName>
        <fullName evidence="9">Formylglycine-generating enzyme, required for sulfatase activity, contains SUMF1/FGE domain</fullName>
    </submittedName>
</protein>
<dbReference type="Proteomes" id="UP000319040">
    <property type="component" value="Unassembled WGS sequence"/>
</dbReference>
<dbReference type="InterPro" id="IPR036280">
    <property type="entry name" value="Multihaem_cyt_sf"/>
</dbReference>
<dbReference type="PANTHER" id="PTHR23150">
    <property type="entry name" value="SULFATASE MODIFYING FACTOR 1, 2"/>
    <property type="match status" value="1"/>
</dbReference>
<dbReference type="InterPro" id="IPR005532">
    <property type="entry name" value="SUMF_dom"/>
</dbReference>